<feature type="domain" description="HTH araC/xylS-type" evidence="9">
    <location>
        <begin position="865"/>
        <end position="964"/>
    </location>
</feature>
<evidence type="ECO:0000313" key="13">
    <source>
        <dbReference type="Proteomes" id="UP000431264"/>
    </source>
</evidence>
<evidence type="ECO:0000256" key="4">
    <source>
        <dbReference type="ARBA" id="ARBA00023015"/>
    </source>
</evidence>
<dbReference type="SMART" id="SM00028">
    <property type="entry name" value="TPR"/>
    <property type="match status" value="3"/>
</dbReference>
<keyword evidence="8" id="KW-0812">Transmembrane</keyword>
<dbReference type="Pfam" id="PF12833">
    <property type="entry name" value="HTH_18"/>
    <property type="match status" value="1"/>
</dbReference>
<dbReference type="SUPFAM" id="SSF52172">
    <property type="entry name" value="CheY-like"/>
    <property type="match status" value="1"/>
</dbReference>
<dbReference type="GO" id="GO:0000155">
    <property type="term" value="F:phosphorelay sensor kinase activity"/>
    <property type="evidence" value="ECO:0007669"/>
    <property type="project" value="InterPro"/>
</dbReference>
<evidence type="ECO:0000259" key="10">
    <source>
        <dbReference type="PROSITE" id="PS50109"/>
    </source>
</evidence>
<feature type="modified residue" description="4-aspartylphosphate" evidence="6">
    <location>
        <position position="766"/>
    </location>
</feature>
<dbReference type="Gene3D" id="1.10.287.130">
    <property type="match status" value="1"/>
</dbReference>
<dbReference type="PRINTS" id="PR00344">
    <property type="entry name" value="BCTRLSENSOR"/>
</dbReference>
<dbReference type="CDD" id="cd00082">
    <property type="entry name" value="HisKA"/>
    <property type="match status" value="1"/>
</dbReference>
<comment type="caution">
    <text evidence="12">The sequence shown here is derived from an EMBL/GenBank/DDBJ whole genome shotgun (WGS) entry which is preliminary data.</text>
</comment>
<dbReference type="Gene3D" id="3.40.50.2300">
    <property type="match status" value="1"/>
</dbReference>
<dbReference type="InterPro" id="IPR001789">
    <property type="entry name" value="Sig_transdc_resp-reg_receiver"/>
</dbReference>
<feature type="coiled-coil region" evidence="7">
    <location>
        <begin position="410"/>
        <end position="437"/>
    </location>
</feature>
<evidence type="ECO:0000256" key="1">
    <source>
        <dbReference type="ARBA" id="ARBA00000085"/>
    </source>
</evidence>
<organism evidence="12 13">
    <name type="scientific">Flavobacterium profundi</name>
    <dbReference type="NCBI Taxonomy" id="1774945"/>
    <lineage>
        <taxon>Bacteria</taxon>
        <taxon>Pseudomonadati</taxon>
        <taxon>Bacteroidota</taxon>
        <taxon>Flavobacteriia</taxon>
        <taxon>Flavobacteriales</taxon>
        <taxon>Flavobacteriaceae</taxon>
        <taxon>Flavobacterium</taxon>
    </lineage>
</organism>
<dbReference type="InterPro" id="IPR004358">
    <property type="entry name" value="Sig_transdc_His_kin-like_C"/>
</dbReference>
<dbReference type="SMART" id="SM00448">
    <property type="entry name" value="REC"/>
    <property type="match status" value="1"/>
</dbReference>
<dbReference type="SUPFAM" id="SSF47384">
    <property type="entry name" value="Homodimeric domain of signal transducing histidine kinase"/>
    <property type="match status" value="1"/>
</dbReference>
<dbReference type="Pfam" id="PF00512">
    <property type="entry name" value="HisKA"/>
    <property type="match status" value="1"/>
</dbReference>
<keyword evidence="13" id="KW-1185">Reference proteome</keyword>
<dbReference type="SUPFAM" id="SSF55874">
    <property type="entry name" value="ATPase domain of HSP90 chaperone/DNA topoisomerase II/histidine kinase"/>
    <property type="match status" value="1"/>
</dbReference>
<comment type="catalytic activity">
    <reaction evidence="1">
        <text>ATP + protein L-histidine = ADP + protein N-phospho-L-histidine.</text>
        <dbReference type="EC" id="2.7.13.3"/>
    </reaction>
</comment>
<dbReference type="InterPro" id="IPR003594">
    <property type="entry name" value="HATPase_dom"/>
</dbReference>
<dbReference type="Pfam" id="PF13424">
    <property type="entry name" value="TPR_12"/>
    <property type="match status" value="1"/>
</dbReference>
<accession>A0A6I4ITM3</accession>
<dbReference type="PROSITE" id="PS01124">
    <property type="entry name" value="HTH_ARAC_FAMILY_2"/>
    <property type="match status" value="1"/>
</dbReference>
<dbReference type="PROSITE" id="PS50109">
    <property type="entry name" value="HIS_KIN"/>
    <property type="match status" value="1"/>
</dbReference>
<dbReference type="InterPro" id="IPR018060">
    <property type="entry name" value="HTH_AraC"/>
</dbReference>
<proteinExistence type="predicted"/>
<evidence type="ECO:0000259" key="11">
    <source>
        <dbReference type="PROSITE" id="PS50110"/>
    </source>
</evidence>
<keyword evidence="4" id="KW-0805">Transcription regulation</keyword>
<dbReference type="OrthoDB" id="1522078at2"/>
<keyword evidence="8" id="KW-0472">Membrane</keyword>
<evidence type="ECO:0000256" key="8">
    <source>
        <dbReference type="SAM" id="Phobius"/>
    </source>
</evidence>
<dbReference type="SMART" id="SM00342">
    <property type="entry name" value="HTH_ARAC"/>
    <property type="match status" value="1"/>
</dbReference>
<dbReference type="Pfam" id="PF02518">
    <property type="entry name" value="HATPase_c"/>
    <property type="match status" value="1"/>
</dbReference>
<dbReference type="SMART" id="SM00388">
    <property type="entry name" value="HisKA"/>
    <property type="match status" value="1"/>
</dbReference>
<dbReference type="FunFam" id="1.10.287.130:FF:000045">
    <property type="entry name" value="Two-component system sensor histidine kinase/response regulator"/>
    <property type="match status" value="1"/>
</dbReference>
<dbReference type="SUPFAM" id="SSF48452">
    <property type="entry name" value="TPR-like"/>
    <property type="match status" value="2"/>
</dbReference>
<evidence type="ECO:0000256" key="7">
    <source>
        <dbReference type="SAM" id="Coils"/>
    </source>
</evidence>
<feature type="transmembrane region" description="Helical" evidence="8">
    <location>
        <begin position="437"/>
        <end position="457"/>
    </location>
</feature>
<dbReference type="Gene3D" id="1.25.40.10">
    <property type="entry name" value="Tetratricopeptide repeat domain"/>
    <property type="match status" value="2"/>
</dbReference>
<dbReference type="GO" id="GO:0043565">
    <property type="term" value="F:sequence-specific DNA binding"/>
    <property type="evidence" value="ECO:0007669"/>
    <property type="project" value="InterPro"/>
</dbReference>
<name>A0A6I4ITM3_9FLAO</name>
<evidence type="ECO:0000256" key="5">
    <source>
        <dbReference type="ARBA" id="ARBA00023163"/>
    </source>
</evidence>
<sequence length="966" mass="110895">MKKKQLNRAVSYGYFLLFSLLLVIPVTLHSQTFTKKDSVKIFNYIQKAEDFYNLSEYDSAVFYTTKAEKLAKAKNYEIGYAHALLKKEDIFINYDELDKAEIINKQVTALGEKLNNSKIIAYATLHTAQIKMYQNKMDEAIPLFQKCTKNYFDQHPSYHAALAYNDFGYTYGLQDDLINQTKCLIQSIKIYESLPETYNGELAVVYNNLSLVYYRLKDNDKTIEYAKKSIYYREKHGDIDNLALGYCNMSQLYRQIDAKEAKRYQELCVKYAELSKNEDRIAQAYMTSALIASDAENRTLAIAFEKKAVKILEQKNNNPSLLALRYIAIGMHLVALKKNPEEAISYYNKALKISEAIHSKTNISEVYKNLTKAYTLQNNYKAALEAQKKYYAYRDSIVDEKTNVSVAELEKKFQTEKKEQEIKLLSAENKLAQKQKYIYIGLAGFLFLAGFTLFFVYRNQLKTAQKIKELNTLKSKFFANISHEFRTPLTLIKSPVQSLQKVISNEDEKKQLQLIDRNANRMLELVDQLLALSKIDSGKLKLIVKEGNISSFLHSLTEPFEFQAKENNLKFETLIEKNTTSHYFDKDILEKIVTNILSNAFKYTPTGERIEFHSSIENKKLKLICSNSGISIKKEEINQLFERFYQKNESEKGVGIGLALVKELIELYEGEIQTQVTNQNLQFTILLPLEKFPKNAVVVTKEATPIIENQTQENDLPIVLIADDNAEIRTVLKDVLNGDFQILEAENGEDALKIAKKEIPDCIISDIMMPKMNGYEFTKAIKSNELTSFIPVILLTAKTSEEAHLEGLQSTADAFLTKPFHHEIIKLTVTQLIKERKKLQERYSQELVLKPVDIVINSVDEKFLEKLQEILHKEVANADFSSDNFASAVGMSRMQLHRKLKTLLGVSATEFLRTERLKTAVELLKKGNGNISEIAYSVGFNDVSYFSKCFKEMYHCTPSEYLEKKA</sequence>
<keyword evidence="5" id="KW-0804">Transcription</keyword>
<dbReference type="InterPro" id="IPR003661">
    <property type="entry name" value="HisK_dim/P_dom"/>
</dbReference>
<feature type="domain" description="Histidine kinase" evidence="10">
    <location>
        <begin position="480"/>
        <end position="691"/>
    </location>
</feature>
<dbReference type="PANTHER" id="PTHR43547">
    <property type="entry name" value="TWO-COMPONENT HISTIDINE KINASE"/>
    <property type="match status" value="1"/>
</dbReference>
<dbReference type="InterPro" id="IPR011006">
    <property type="entry name" value="CheY-like_superfamily"/>
</dbReference>
<dbReference type="InterPro" id="IPR009057">
    <property type="entry name" value="Homeodomain-like_sf"/>
</dbReference>
<gene>
    <name evidence="12" type="ORF">GOQ30_13750</name>
</gene>
<dbReference type="GO" id="GO:0003700">
    <property type="term" value="F:DNA-binding transcription factor activity"/>
    <property type="evidence" value="ECO:0007669"/>
    <property type="project" value="InterPro"/>
</dbReference>
<reference evidence="13" key="1">
    <citation type="submission" date="2019-05" db="EMBL/GenBank/DDBJ databases">
        <title>Flavobacterium profundi sp. nov., isolated from a deep-sea seamount.</title>
        <authorList>
            <person name="Zhang D.-C."/>
        </authorList>
    </citation>
    <scope>NUCLEOTIDE SEQUENCE [LARGE SCALE GENOMIC DNA]</scope>
    <source>
        <strain evidence="13">TP390</strain>
    </source>
</reference>
<dbReference type="RefSeq" id="WP_140998661.1">
    <property type="nucleotide sequence ID" value="NZ_VDCZ01000011.1"/>
</dbReference>
<dbReference type="EMBL" id="WQLW01000011">
    <property type="protein sequence ID" value="MVO10232.1"/>
    <property type="molecule type" value="Genomic_DNA"/>
</dbReference>
<dbReference type="InterPro" id="IPR011990">
    <property type="entry name" value="TPR-like_helical_dom_sf"/>
</dbReference>
<dbReference type="PANTHER" id="PTHR43547:SF2">
    <property type="entry name" value="HYBRID SIGNAL TRANSDUCTION HISTIDINE KINASE C"/>
    <property type="match status" value="1"/>
</dbReference>
<dbReference type="InterPro" id="IPR036097">
    <property type="entry name" value="HisK_dim/P_sf"/>
</dbReference>
<dbReference type="Proteomes" id="UP000431264">
    <property type="component" value="Unassembled WGS sequence"/>
</dbReference>
<dbReference type="SMART" id="SM00387">
    <property type="entry name" value="HATPase_c"/>
    <property type="match status" value="1"/>
</dbReference>
<keyword evidence="3 6" id="KW-0597">Phosphoprotein</keyword>
<protein>
    <recommendedName>
        <fullName evidence="2">histidine kinase</fullName>
        <ecNumber evidence="2">2.7.13.3</ecNumber>
    </recommendedName>
</protein>
<dbReference type="SUPFAM" id="SSF46689">
    <property type="entry name" value="Homeodomain-like"/>
    <property type="match status" value="1"/>
</dbReference>
<dbReference type="InterPro" id="IPR019734">
    <property type="entry name" value="TPR_rpt"/>
</dbReference>
<evidence type="ECO:0000256" key="2">
    <source>
        <dbReference type="ARBA" id="ARBA00012438"/>
    </source>
</evidence>
<dbReference type="Pfam" id="PF00072">
    <property type="entry name" value="Response_reg"/>
    <property type="match status" value="1"/>
</dbReference>
<feature type="domain" description="Response regulatory" evidence="11">
    <location>
        <begin position="718"/>
        <end position="833"/>
    </location>
</feature>
<dbReference type="Gene3D" id="1.10.10.60">
    <property type="entry name" value="Homeodomain-like"/>
    <property type="match status" value="1"/>
</dbReference>
<evidence type="ECO:0000256" key="3">
    <source>
        <dbReference type="ARBA" id="ARBA00022553"/>
    </source>
</evidence>
<evidence type="ECO:0000256" key="6">
    <source>
        <dbReference type="PROSITE-ProRule" id="PRU00169"/>
    </source>
</evidence>
<dbReference type="Gene3D" id="3.30.565.10">
    <property type="entry name" value="Histidine kinase-like ATPase, C-terminal domain"/>
    <property type="match status" value="1"/>
</dbReference>
<keyword evidence="7" id="KW-0175">Coiled coil</keyword>
<dbReference type="AlphaFoldDB" id="A0A6I4ITM3"/>
<dbReference type="InterPro" id="IPR005467">
    <property type="entry name" value="His_kinase_dom"/>
</dbReference>
<keyword evidence="8" id="KW-1133">Transmembrane helix</keyword>
<dbReference type="EC" id="2.7.13.3" evidence="2"/>
<evidence type="ECO:0000313" key="12">
    <source>
        <dbReference type="EMBL" id="MVO10232.1"/>
    </source>
</evidence>
<dbReference type="PROSITE" id="PS50110">
    <property type="entry name" value="RESPONSE_REGULATORY"/>
    <property type="match status" value="1"/>
</dbReference>
<dbReference type="InterPro" id="IPR036890">
    <property type="entry name" value="HATPase_C_sf"/>
</dbReference>
<evidence type="ECO:0000259" key="9">
    <source>
        <dbReference type="PROSITE" id="PS01124"/>
    </source>
</evidence>